<accession>A0A8T8SE61</accession>
<evidence type="ECO:0000313" key="11">
    <source>
        <dbReference type="EMBL" id="KAE8237939.1"/>
    </source>
</evidence>
<name>A0A8T8SE61_9BASI</name>
<dbReference type="EMBL" id="LWDF02001580">
    <property type="protein sequence ID" value="KAE8237939.1"/>
    <property type="molecule type" value="Genomic_DNA"/>
</dbReference>
<dbReference type="PROSITE" id="PS00107">
    <property type="entry name" value="PROTEIN_KINASE_ATP"/>
    <property type="match status" value="1"/>
</dbReference>
<comment type="similarity">
    <text evidence="1">Belongs to the protein kinase superfamily. CAMK Ser/Thr protein kinase family. NIM1 subfamily.</text>
</comment>
<reference evidence="11" key="1">
    <citation type="submission" date="2016-04" db="EMBL/GenBank/DDBJ databases">
        <authorList>
            <person name="Nguyen H.D."/>
            <person name="Samba Siva P."/>
            <person name="Cullis J."/>
            <person name="Levesque C.A."/>
            <person name="Hambleton S."/>
        </authorList>
    </citation>
    <scope>NUCLEOTIDE SEQUENCE</scope>
    <source>
        <strain evidence="11">DAOMC 236416</strain>
    </source>
</reference>
<dbReference type="Proteomes" id="UP000077521">
    <property type="component" value="Unassembled WGS sequence"/>
</dbReference>
<feature type="domain" description="Protein kinase" evidence="10">
    <location>
        <begin position="12"/>
        <end position="346"/>
    </location>
</feature>
<dbReference type="FunFam" id="1.10.510.10:FF:000571">
    <property type="entry name" value="Maternal embryonic leucine zipper kinase"/>
    <property type="match status" value="1"/>
</dbReference>
<dbReference type="GO" id="GO:0005737">
    <property type="term" value="C:cytoplasm"/>
    <property type="evidence" value="ECO:0007669"/>
    <property type="project" value="TreeGrafter"/>
</dbReference>
<evidence type="ECO:0000256" key="7">
    <source>
        <dbReference type="PROSITE-ProRule" id="PRU10141"/>
    </source>
</evidence>
<organism evidence="11 12">
    <name type="scientific">Tilletia indica</name>
    <dbReference type="NCBI Taxonomy" id="43049"/>
    <lineage>
        <taxon>Eukaryota</taxon>
        <taxon>Fungi</taxon>
        <taxon>Dikarya</taxon>
        <taxon>Basidiomycota</taxon>
        <taxon>Ustilaginomycotina</taxon>
        <taxon>Exobasidiomycetes</taxon>
        <taxon>Tilletiales</taxon>
        <taxon>Tilletiaceae</taxon>
        <taxon>Tilletia</taxon>
    </lineage>
</organism>
<feature type="binding site" evidence="7">
    <location>
        <position position="44"/>
    </location>
    <ligand>
        <name>ATP</name>
        <dbReference type="ChEBI" id="CHEBI:30616"/>
    </ligand>
</feature>
<dbReference type="GO" id="GO:0005524">
    <property type="term" value="F:ATP binding"/>
    <property type="evidence" value="ECO:0007669"/>
    <property type="project" value="UniProtKB-UniRule"/>
</dbReference>
<evidence type="ECO:0000256" key="9">
    <source>
        <dbReference type="SAM" id="MobiDB-lite"/>
    </source>
</evidence>
<dbReference type="SMART" id="SM00220">
    <property type="entry name" value="S_TKc"/>
    <property type="match status" value="1"/>
</dbReference>
<comment type="caution">
    <text evidence="11">The sequence shown here is derived from an EMBL/GenBank/DDBJ whole genome shotgun (WGS) entry which is preliminary data.</text>
</comment>
<feature type="region of interest" description="Disordered" evidence="9">
    <location>
        <begin position="56"/>
        <end position="76"/>
    </location>
</feature>
<dbReference type="PROSITE" id="PS50011">
    <property type="entry name" value="PROTEIN_KINASE_DOM"/>
    <property type="match status" value="1"/>
</dbReference>
<dbReference type="PROSITE" id="PS00108">
    <property type="entry name" value="PROTEIN_KINASE_ST"/>
    <property type="match status" value="1"/>
</dbReference>
<proteinExistence type="inferred from homology"/>
<dbReference type="PANTHER" id="PTHR24346:SF82">
    <property type="entry name" value="KP78A-RELATED"/>
    <property type="match status" value="1"/>
</dbReference>
<evidence type="ECO:0000313" key="12">
    <source>
        <dbReference type="Proteomes" id="UP000077521"/>
    </source>
</evidence>
<dbReference type="GO" id="GO:0035556">
    <property type="term" value="P:intracellular signal transduction"/>
    <property type="evidence" value="ECO:0007669"/>
    <property type="project" value="TreeGrafter"/>
</dbReference>
<dbReference type="InterPro" id="IPR011009">
    <property type="entry name" value="Kinase-like_dom_sf"/>
</dbReference>
<keyword evidence="4 7" id="KW-0547">Nucleotide-binding</keyword>
<keyword evidence="2 8" id="KW-0723">Serine/threonine-protein kinase</keyword>
<gene>
    <name evidence="11" type="ORF">A4X13_0g8579</name>
</gene>
<dbReference type="GO" id="GO:0004674">
    <property type="term" value="F:protein serine/threonine kinase activity"/>
    <property type="evidence" value="ECO:0007669"/>
    <property type="project" value="UniProtKB-KW"/>
</dbReference>
<dbReference type="InterPro" id="IPR000719">
    <property type="entry name" value="Prot_kinase_dom"/>
</dbReference>
<feature type="compositionally biased region" description="Low complexity" evidence="9">
    <location>
        <begin position="62"/>
        <end position="73"/>
    </location>
</feature>
<reference evidence="11" key="2">
    <citation type="journal article" date="2019" name="IMA Fungus">
        <title>Genome sequencing and comparison of five Tilletia species to identify candidate genes for the detection of regulated species infecting wheat.</title>
        <authorList>
            <person name="Nguyen H.D.T."/>
            <person name="Sultana T."/>
            <person name="Kesanakurti P."/>
            <person name="Hambleton S."/>
        </authorList>
    </citation>
    <scope>NUCLEOTIDE SEQUENCE</scope>
    <source>
        <strain evidence="11">DAOMC 236416</strain>
    </source>
</reference>
<evidence type="ECO:0000259" key="10">
    <source>
        <dbReference type="PROSITE" id="PS50011"/>
    </source>
</evidence>
<dbReference type="Pfam" id="PF00069">
    <property type="entry name" value="Pkinase"/>
    <property type="match status" value="1"/>
</dbReference>
<evidence type="ECO:0000256" key="3">
    <source>
        <dbReference type="ARBA" id="ARBA00022679"/>
    </source>
</evidence>
<keyword evidence="3" id="KW-0808">Transferase</keyword>
<evidence type="ECO:0000256" key="5">
    <source>
        <dbReference type="ARBA" id="ARBA00022777"/>
    </source>
</evidence>
<evidence type="ECO:0000256" key="1">
    <source>
        <dbReference type="ARBA" id="ARBA00010791"/>
    </source>
</evidence>
<dbReference type="AlphaFoldDB" id="A0A8T8SE61"/>
<dbReference type="PANTHER" id="PTHR24346">
    <property type="entry name" value="MAP/MICROTUBULE AFFINITY-REGULATING KINASE"/>
    <property type="match status" value="1"/>
</dbReference>
<evidence type="ECO:0000256" key="2">
    <source>
        <dbReference type="ARBA" id="ARBA00022527"/>
    </source>
</evidence>
<dbReference type="SUPFAM" id="SSF56112">
    <property type="entry name" value="Protein kinase-like (PK-like)"/>
    <property type="match status" value="1"/>
</dbReference>
<protein>
    <recommendedName>
        <fullName evidence="10">Protein kinase domain-containing protein</fullName>
    </recommendedName>
</protein>
<evidence type="ECO:0000256" key="6">
    <source>
        <dbReference type="ARBA" id="ARBA00022840"/>
    </source>
</evidence>
<keyword evidence="12" id="KW-1185">Reference proteome</keyword>
<dbReference type="InterPro" id="IPR017441">
    <property type="entry name" value="Protein_kinase_ATP_BS"/>
</dbReference>
<dbReference type="Gene3D" id="1.10.510.10">
    <property type="entry name" value="Transferase(Phosphotransferase) domain 1"/>
    <property type="match status" value="1"/>
</dbReference>
<sequence length="348" mass="37769">MTTDVLARPLGYALREEIGRGGNARVFRATPPADNPLAVVAAVKYISYQHCPRPHPRVLHESGSPAGSSGDADPTPEAVVASSFATAQALPPPPLPATANLSPAIPPASSRPFGRRIDVRALQKEVHIHRVLRHDAILRFLGAEEVRTVDGSPSVAAAGLYIVLELAPGGDLFDRIPPFSGLDEDAARKYFRQLYSGLAYMHRHGVAHRDIKPENLLLGADGRLKISDFGCCTIYRYQGKERVLHGPCGTLPYMPPESLTGGYRGEAFDVWSAGAILFTLLAGALPWDVASSHRSQEFKLWAAGRLAFFEPWTTFSPGALALLRGMLAVDIDVRYNLELVGRHCWLAP</sequence>
<dbReference type="InterPro" id="IPR008271">
    <property type="entry name" value="Ser/Thr_kinase_AS"/>
</dbReference>
<keyword evidence="6 7" id="KW-0067">ATP-binding</keyword>
<evidence type="ECO:0000256" key="8">
    <source>
        <dbReference type="RuleBase" id="RU000304"/>
    </source>
</evidence>
<evidence type="ECO:0000256" key="4">
    <source>
        <dbReference type="ARBA" id="ARBA00022741"/>
    </source>
</evidence>
<keyword evidence="5" id="KW-0418">Kinase</keyword>